<dbReference type="GO" id="GO:0005737">
    <property type="term" value="C:cytoplasm"/>
    <property type="evidence" value="ECO:0007669"/>
    <property type="project" value="TreeGrafter"/>
</dbReference>
<dbReference type="Gene3D" id="3.40.50.300">
    <property type="entry name" value="P-loop containing nucleotide triphosphate hydrolases"/>
    <property type="match status" value="3"/>
</dbReference>
<dbReference type="FunFam" id="3.40.50.300:FF:000120">
    <property type="entry name" value="ATP-dependent chaperone ClpB"/>
    <property type="match status" value="1"/>
</dbReference>
<keyword evidence="13" id="KW-0378">Hydrolase</keyword>
<dbReference type="SMART" id="SM01086">
    <property type="entry name" value="ClpB_D2-small"/>
    <property type="match status" value="1"/>
</dbReference>
<dbReference type="PANTHER" id="PTHR11638:SF18">
    <property type="entry name" value="HEAT SHOCK PROTEIN 104"/>
    <property type="match status" value="1"/>
</dbReference>
<keyword evidence="10" id="KW-0175">Coiled coil</keyword>
<accession>A0A7W7YMQ7</accession>
<dbReference type="GO" id="GO:0016887">
    <property type="term" value="F:ATP hydrolysis activity"/>
    <property type="evidence" value="ECO:0007669"/>
    <property type="project" value="InterPro"/>
</dbReference>
<feature type="coiled-coil region" evidence="10">
    <location>
        <begin position="415"/>
        <end position="495"/>
    </location>
</feature>
<sequence>MSPEKFTVKLQEAFNASQSVATRHGHQEVKPAHLLSALLDQEGGLTKPLLEKAAVNPEKAAQLPEQLSQLLNRQPKVTGATGSLYLSSEFRDLMTKAEDEQKKLKDDFLSVEHILLALFKTKSEVSDLLKQAGLTYETVSKALAAVRGSQRVVDQDPEGKYQTLEKYGTDLTARAKQGKIDPVIGRDEEIRRVMQVLSRRTKNNPVLIGEPGVGKTAIAEGLARRIVAGDVPDSLKGKRLISMDLGGMMAGAKFRGEFEERLKAFLKEVTSSEGEIILFIDELHTIVGAGKAEGAMDAGNLLKPQLARGELRCIGATTLDEYRKYIEKDPALERRFQPVLVGEPSVEDTIAILRGLKERYEVHHGVRIQDGAIIAAATLSNRYITDRFLPDKAIDLVDEAASRIKIELDSMPTEIDVIERQVMQGEMERQVLKKEKDPASKTRLEKLEKEIADLKEQSSALKAQWLKEKETVDAGRKVKEEIDRLRTELEQAQRRGDFGRAGEIQYGLIPDLEKKLASSSRSDALVAYPGASGAPAAQSPSSSPYTYFDPEAKIDSVRSGNLPHWRQDGSVYFVTWRTADSMPEERVSQWLSERREWLNQHPEPHNEAEKAEYTDLFSRRWEKWLDESHGACVLARPEIRQIVEEVIRNRDGIDYTLEALVVMPNHVHVLVWPQPGHSLSDIVQAWKSITSRRINEELGQSGTFWQKESYDHIVRGLGSLQRLRDYIAENPRQLTGAKPPVWLRGEGATGTGSSGGGAASTPLLREEVTEDDIARVVANWTGIPVSRLQEGERSKLAKMEERLADRVIGQRDAIVAVSNAVRRARAGIQDENRPIGSFLFLGPTGVGKTELCKALAEFLFDDENAMTRIDMSEYMEKHSVSRLIGAPPGYVGYDEGGQLTEAVRRRPYSVVLFDEVEKAHPDVFNSLLQVLDDGRITDGQGRTVDFKNTVIIMTSNIGSNAIQDVTNAEQRDALVRESLKQFFRPEFLNRIDEIVIFDRLDAAQLDKIVKIQLQRVITRLAKQNIHLTVTDDTTRYLADAGFDPVFGARPLKRAIQKHLLDPLSLAVLEGGFKDGDVITATMKDGKPVFEKA</sequence>
<dbReference type="PROSITE" id="PS00871">
    <property type="entry name" value="CLPAB_2"/>
    <property type="match status" value="1"/>
</dbReference>
<evidence type="ECO:0000256" key="11">
    <source>
        <dbReference type="SAM" id="MobiDB-lite"/>
    </source>
</evidence>
<dbReference type="InterPro" id="IPR028299">
    <property type="entry name" value="ClpA/B_CS2"/>
</dbReference>
<dbReference type="Proteomes" id="UP000534294">
    <property type="component" value="Unassembled WGS sequence"/>
</dbReference>
<evidence type="ECO:0000256" key="2">
    <source>
        <dbReference type="ARBA" id="ARBA00017574"/>
    </source>
</evidence>
<feature type="region of interest" description="Disordered" evidence="11">
    <location>
        <begin position="738"/>
        <end position="762"/>
    </location>
</feature>
<feature type="compositionally biased region" description="Gly residues" evidence="11">
    <location>
        <begin position="747"/>
        <end position="758"/>
    </location>
</feature>
<dbReference type="GO" id="GO:0006508">
    <property type="term" value="P:proteolysis"/>
    <property type="evidence" value="ECO:0007669"/>
    <property type="project" value="UniProtKB-KW"/>
</dbReference>
<dbReference type="RefSeq" id="WP_184209949.1">
    <property type="nucleotide sequence ID" value="NZ_JACHIF010000006.1"/>
</dbReference>
<dbReference type="InterPro" id="IPR003959">
    <property type="entry name" value="ATPase_AAA_core"/>
</dbReference>
<dbReference type="PROSITE" id="PS00870">
    <property type="entry name" value="CLPAB_1"/>
    <property type="match status" value="1"/>
</dbReference>
<dbReference type="FunFam" id="3.40.50.300:FF:000010">
    <property type="entry name" value="Chaperone clpB 1, putative"/>
    <property type="match status" value="1"/>
</dbReference>
<keyword evidence="13" id="KW-0645">Protease</keyword>
<dbReference type="Gene3D" id="3.30.70.1290">
    <property type="entry name" value="Transposase IS200-like"/>
    <property type="match status" value="1"/>
</dbReference>
<reference evidence="13 14" key="1">
    <citation type="submission" date="2020-08" db="EMBL/GenBank/DDBJ databases">
        <title>Genomic Encyclopedia of Type Strains, Phase IV (KMG-IV): sequencing the most valuable type-strain genomes for metagenomic binning, comparative biology and taxonomic classification.</title>
        <authorList>
            <person name="Goeker M."/>
        </authorList>
    </citation>
    <scope>NUCLEOTIDE SEQUENCE [LARGE SCALE GENOMIC DNA]</scope>
    <source>
        <strain evidence="13 14">DSM 12251</strain>
    </source>
</reference>
<feature type="domain" description="Clp R" evidence="12">
    <location>
        <begin position="3"/>
        <end position="149"/>
    </location>
</feature>
<evidence type="ECO:0000259" key="12">
    <source>
        <dbReference type="PROSITE" id="PS51903"/>
    </source>
</evidence>
<protein>
    <recommendedName>
        <fullName evidence="2">Chaperone protein ClpB</fullName>
    </recommendedName>
</protein>
<dbReference type="Gene3D" id="1.10.8.60">
    <property type="match status" value="1"/>
</dbReference>
<dbReference type="Pfam" id="PF00004">
    <property type="entry name" value="AAA"/>
    <property type="match status" value="1"/>
</dbReference>
<dbReference type="GO" id="GO:0005524">
    <property type="term" value="F:ATP binding"/>
    <property type="evidence" value="ECO:0007669"/>
    <property type="project" value="UniProtKB-KW"/>
</dbReference>
<keyword evidence="5 9" id="KW-0067">ATP-binding</keyword>
<comment type="similarity">
    <text evidence="1 9">Belongs to the ClpA/ClpB family.</text>
</comment>
<dbReference type="SUPFAM" id="SSF52540">
    <property type="entry name" value="P-loop containing nucleoside triphosphate hydrolases"/>
    <property type="match status" value="2"/>
</dbReference>
<dbReference type="SMART" id="SM01321">
    <property type="entry name" value="Y1_Tnp"/>
    <property type="match status" value="1"/>
</dbReference>
<dbReference type="InterPro" id="IPR001270">
    <property type="entry name" value="ClpA/B"/>
</dbReference>
<evidence type="ECO:0000256" key="4">
    <source>
        <dbReference type="ARBA" id="ARBA00022741"/>
    </source>
</evidence>
<dbReference type="Pfam" id="PF17871">
    <property type="entry name" value="AAA_lid_9"/>
    <property type="match status" value="1"/>
</dbReference>
<dbReference type="Pfam" id="PF07724">
    <property type="entry name" value="AAA_2"/>
    <property type="match status" value="1"/>
</dbReference>
<dbReference type="Pfam" id="PF10431">
    <property type="entry name" value="ClpB_D2-small"/>
    <property type="match status" value="1"/>
</dbReference>
<dbReference type="CDD" id="cd00009">
    <property type="entry name" value="AAA"/>
    <property type="match status" value="1"/>
</dbReference>
<dbReference type="AlphaFoldDB" id="A0A7W7YMQ7"/>
<dbReference type="InterPro" id="IPR004176">
    <property type="entry name" value="Clp_R_N"/>
</dbReference>
<dbReference type="InterPro" id="IPR019489">
    <property type="entry name" value="Clp_ATPase_C"/>
</dbReference>
<evidence type="ECO:0000256" key="8">
    <source>
        <dbReference type="PROSITE-ProRule" id="PRU01251"/>
    </source>
</evidence>
<proteinExistence type="inferred from homology"/>
<dbReference type="GO" id="GO:0008233">
    <property type="term" value="F:peptidase activity"/>
    <property type="evidence" value="ECO:0007669"/>
    <property type="project" value="UniProtKB-KW"/>
</dbReference>
<comment type="caution">
    <text evidence="13">The sequence shown here is derived from an EMBL/GenBank/DDBJ whole genome shotgun (WGS) entry which is preliminary data.</text>
</comment>
<dbReference type="PRINTS" id="PR00300">
    <property type="entry name" value="CLPPROTEASEA"/>
</dbReference>
<dbReference type="InterPro" id="IPR036515">
    <property type="entry name" value="Transposase_17_sf"/>
</dbReference>
<organism evidence="13 14">
    <name type="scientific">Prosthecobacter dejongeii</name>
    <dbReference type="NCBI Taxonomy" id="48465"/>
    <lineage>
        <taxon>Bacteria</taxon>
        <taxon>Pseudomonadati</taxon>
        <taxon>Verrucomicrobiota</taxon>
        <taxon>Verrucomicrobiia</taxon>
        <taxon>Verrucomicrobiales</taxon>
        <taxon>Verrucomicrobiaceae</taxon>
        <taxon>Prosthecobacter</taxon>
    </lineage>
</organism>
<dbReference type="FunFam" id="3.40.50.300:FF:000025">
    <property type="entry name" value="ATP-dependent Clp protease subunit"/>
    <property type="match status" value="1"/>
</dbReference>
<dbReference type="EMBL" id="JACHIF010000006">
    <property type="protein sequence ID" value="MBB5038805.1"/>
    <property type="molecule type" value="Genomic_DNA"/>
</dbReference>
<dbReference type="Gene3D" id="1.10.1780.10">
    <property type="entry name" value="Clp, N-terminal domain"/>
    <property type="match status" value="1"/>
</dbReference>
<dbReference type="GO" id="GO:0004803">
    <property type="term" value="F:transposase activity"/>
    <property type="evidence" value="ECO:0007669"/>
    <property type="project" value="InterPro"/>
</dbReference>
<dbReference type="InterPro" id="IPR050130">
    <property type="entry name" value="ClpA_ClpB"/>
</dbReference>
<name>A0A7W7YMQ7_9BACT</name>
<dbReference type="SMART" id="SM00382">
    <property type="entry name" value="AAA"/>
    <property type="match status" value="2"/>
</dbReference>
<dbReference type="GO" id="GO:0003677">
    <property type="term" value="F:DNA binding"/>
    <property type="evidence" value="ECO:0007669"/>
    <property type="project" value="InterPro"/>
</dbReference>
<evidence type="ECO:0000313" key="13">
    <source>
        <dbReference type="EMBL" id="MBB5038805.1"/>
    </source>
</evidence>
<dbReference type="SUPFAM" id="SSF81923">
    <property type="entry name" value="Double Clp-N motif"/>
    <property type="match status" value="1"/>
</dbReference>
<dbReference type="InterPro" id="IPR036628">
    <property type="entry name" value="Clp_N_dom_sf"/>
</dbReference>
<dbReference type="PANTHER" id="PTHR11638">
    <property type="entry name" value="ATP-DEPENDENT CLP PROTEASE"/>
    <property type="match status" value="1"/>
</dbReference>
<dbReference type="SUPFAM" id="SSF143422">
    <property type="entry name" value="Transposase IS200-like"/>
    <property type="match status" value="1"/>
</dbReference>
<keyword evidence="4 9" id="KW-0547">Nucleotide-binding</keyword>
<dbReference type="InterPro" id="IPR002686">
    <property type="entry name" value="Transposase_17"/>
</dbReference>
<evidence type="ECO:0000256" key="5">
    <source>
        <dbReference type="ARBA" id="ARBA00022840"/>
    </source>
</evidence>
<evidence type="ECO:0000313" key="14">
    <source>
        <dbReference type="Proteomes" id="UP000534294"/>
    </source>
</evidence>
<dbReference type="PROSITE" id="PS51903">
    <property type="entry name" value="CLP_R"/>
    <property type="match status" value="1"/>
</dbReference>
<evidence type="ECO:0000256" key="7">
    <source>
        <dbReference type="ARBA" id="ARBA00026057"/>
    </source>
</evidence>
<dbReference type="InterPro" id="IPR027417">
    <property type="entry name" value="P-loop_NTPase"/>
</dbReference>
<gene>
    <name evidence="13" type="ORF">HNQ64_003070</name>
</gene>
<keyword evidence="14" id="KW-1185">Reference proteome</keyword>
<dbReference type="Pfam" id="PF01797">
    <property type="entry name" value="Y1_Tnp"/>
    <property type="match status" value="1"/>
</dbReference>
<dbReference type="Pfam" id="PF02861">
    <property type="entry name" value="Clp_N"/>
    <property type="match status" value="1"/>
</dbReference>
<comment type="subunit">
    <text evidence="7">Homohexamer. The oligomerization is ATP-dependent.</text>
</comment>
<evidence type="ECO:0000256" key="6">
    <source>
        <dbReference type="ARBA" id="ARBA00023186"/>
    </source>
</evidence>
<dbReference type="GO" id="GO:0006313">
    <property type="term" value="P:DNA transposition"/>
    <property type="evidence" value="ECO:0007669"/>
    <property type="project" value="InterPro"/>
</dbReference>
<dbReference type="InterPro" id="IPR003593">
    <property type="entry name" value="AAA+_ATPase"/>
</dbReference>
<evidence type="ECO:0000256" key="9">
    <source>
        <dbReference type="RuleBase" id="RU004432"/>
    </source>
</evidence>
<keyword evidence="6 9" id="KW-0143">Chaperone</keyword>
<evidence type="ECO:0000256" key="1">
    <source>
        <dbReference type="ARBA" id="ARBA00008675"/>
    </source>
</evidence>
<dbReference type="GO" id="GO:0034605">
    <property type="term" value="P:cellular response to heat"/>
    <property type="evidence" value="ECO:0007669"/>
    <property type="project" value="TreeGrafter"/>
</dbReference>
<keyword evidence="3 8" id="KW-0677">Repeat</keyword>
<dbReference type="InterPro" id="IPR041546">
    <property type="entry name" value="ClpA/ClpB_AAA_lid"/>
</dbReference>
<dbReference type="InterPro" id="IPR018368">
    <property type="entry name" value="ClpA/B_CS1"/>
</dbReference>
<dbReference type="CDD" id="cd19499">
    <property type="entry name" value="RecA-like_ClpB_Hsp104-like"/>
    <property type="match status" value="1"/>
</dbReference>
<evidence type="ECO:0000256" key="3">
    <source>
        <dbReference type="ARBA" id="ARBA00022737"/>
    </source>
</evidence>
<evidence type="ECO:0000256" key="10">
    <source>
        <dbReference type="SAM" id="Coils"/>
    </source>
</evidence>